<reference evidence="1" key="1">
    <citation type="submission" date="2020-05" db="EMBL/GenBank/DDBJ databases">
        <authorList>
            <person name="Chiriac C."/>
            <person name="Salcher M."/>
            <person name="Ghai R."/>
            <person name="Kavagutti S V."/>
        </authorList>
    </citation>
    <scope>NUCLEOTIDE SEQUENCE</scope>
</reference>
<dbReference type="AlphaFoldDB" id="A0A6J6L6W1"/>
<dbReference type="EMBL" id="CAEZWR010000016">
    <property type="protein sequence ID" value="CAB4656169.1"/>
    <property type="molecule type" value="Genomic_DNA"/>
</dbReference>
<protein>
    <submittedName>
        <fullName evidence="1">Unannotated protein</fullName>
    </submittedName>
</protein>
<sequence>MPVTTHFYGAAKVRGGQGRGRTGDLPSFRWVRYLEIGLSHHAKSVAVSCESLTVRLSYGKTVHATVPL</sequence>
<organism evidence="1">
    <name type="scientific">freshwater metagenome</name>
    <dbReference type="NCBI Taxonomy" id="449393"/>
    <lineage>
        <taxon>unclassified sequences</taxon>
        <taxon>metagenomes</taxon>
        <taxon>ecological metagenomes</taxon>
    </lineage>
</organism>
<name>A0A6J6L6W1_9ZZZZ</name>
<accession>A0A6J6L6W1</accession>
<proteinExistence type="predicted"/>
<evidence type="ECO:0000313" key="1">
    <source>
        <dbReference type="EMBL" id="CAB4656169.1"/>
    </source>
</evidence>
<gene>
    <name evidence="1" type="ORF">UFOPK2282_00236</name>
</gene>